<gene>
    <name evidence="2" type="primary">P0486C01.17</name>
</gene>
<evidence type="ECO:0000256" key="1">
    <source>
        <dbReference type="SAM" id="Phobius"/>
    </source>
</evidence>
<protein>
    <submittedName>
        <fullName evidence="2">Uncharacterized protein</fullName>
    </submittedName>
</protein>
<evidence type="ECO:0000313" key="2">
    <source>
        <dbReference type="EMBL" id="AAU44249.1"/>
    </source>
</evidence>
<keyword evidence="1" id="KW-1133">Transmembrane helix</keyword>
<reference evidence="3" key="2">
    <citation type="journal article" date="2008" name="Nucleic Acids Res.">
        <title>The rice annotation project database (RAP-DB): 2008 update.</title>
        <authorList>
            <consortium name="The rice annotation project (RAP)"/>
        </authorList>
    </citation>
    <scope>GENOME REANNOTATION</scope>
    <source>
        <strain evidence="3">cv. Nipponbare</strain>
    </source>
</reference>
<reference evidence="3" key="1">
    <citation type="journal article" date="2005" name="Nature">
        <title>The map-based sequence of the rice genome.</title>
        <authorList>
            <consortium name="International rice genome sequencing project (IRGSP)"/>
            <person name="Matsumoto T."/>
            <person name="Wu J."/>
            <person name="Kanamori H."/>
            <person name="Katayose Y."/>
            <person name="Fujisawa M."/>
            <person name="Namiki N."/>
            <person name="Mizuno H."/>
            <person name="Yamamoto K."/>
            <person name="Antonio B.A."/>
            <person name="Baba T."/>
            <person name="Sakata K."/>
            <person name="Nagamura Y."/>
            <person name="Aoki H."/>
            <person name="Arikawa K."/>
            <person name="Arita K."/>
            <person name="Bito T."/>
            <person name="Chiden Y."/>
            <person name="Fujitsuka N."/>
            <person name="Fukunaka R."/>
            <person name="Hamada M."/>
            <person name="Harada C."/>
            <person name="Hayashi A."/>
            <person name="Hijishita S."/>
            <person name="Honda M."/>
            <person name="Hosokawa S."/>
            <person name="Ichikawa Y."/>
            <person name="Idonuma A."/>
            <person name="Iijima M."/>
            <person name="Ikeda M."/>
            <person name="Ikeno M."/>
            <person name="Ito K."/>
            <person name="Ito S."/>
            <person name="Ito T."/>
            <person name="Ito Y."/>
            <person name="Ito Y."/>
            <person name="Iwabuchi A."/>
            <person name="Kamiya K."/>
            <person name="Karasawa W."/>
            <person name="Kurita K."/>
            <person name="Katagiri S."/>
            <person name="Kikuta A."/>
            <person name="Kobayashi H."/>
            <person name="Kobayashi N."/>
            <person name="Machita K."/>
            <person name="Maehara T."/>
            <person name="Masukawa M."/>
            <person name="Mizubayashi T."/>
            <person name="Mukai Y."/>
            <person name="Nagasaki H."/>
            <person name="Nagata Y."/>
            <person name="Naito S."/>
            <person name="Nakashima M."/>
            <person name="Nakama Y."/>
            <person name="Nakamichi Y."/>
            <person name="Nakamura M."/>
            <person name="Meguro A."/>
            <person name="Negishi M."/>
            <person name="Ohta I."/>
            <person name="Ohta T."/>
            <person name="Okamoto M."/>
            <person name="Ono N."/>
            <person name="Saji S."/>
            <person name="Sakaguchi M."/>
            <person name="Sakai K."/>
            <person name="Shibata M."/>
            <person name="Shimokawa T."/>
            <person name="Song J."/>
            <person name="Takazaki Y."/>
            <person name="Terasawa K."/>
            <person name="Tsugane M."/>
            <person name="Tsuji K."/>
            <person name="Ueda S."/>
            <person name="Waki K."/>
            <person name="Yamagata H."/>
            <person name="Yamamoto M."/>
            <person name="Yamamoto S."/>
            <person name="Yamane H."/>
            <person name="Yoshiki S."/>
            <person name="Yoshihara R."/>
            <person name="Yukawa K."/>
            <person name="Zhong H."/>
            <person name="Yano M."/>
            <person name="Yuan Q."/>
            <person name="Ouyang S."/>
            <person name="Liu J."/>
            <person name="Jones K.M."/>
            <person name="Gansberger K."/>
            <person name="Moffat K."/>
            <person name="Hill J."/>
            <person name="Bera J."/>
            <person name="Fadrosh D."/>
            <person name="Jin S."/>
            <person name="Johri S."/>
            <person name="Kim M."/>
            <person name="Overton L."/>
            <person name="Reardon M."/>
            <person name="Tsitrin T."/>
            <person name="Vuong H."/>
            <person name="Weaver B."/>
            <person name="Ciecko A."/>
            <person name="Tallon L."/>
            <person name="Jackson J."/>
            <person name="Pai G."/>
            <person name="Aken S.V."/>
            <person name="Utterback T."/>
            <person name="Reidmuller S."/>
            <person name="Feldblyum T."/>
            <person name="Hsiao J."/>
            <person name="Zismann V."/>
            <person name="Iobst S."/>
            <person name="de Vazeille A.R."/>
            <person name="Buell C.R."/>
            <person name="Ying K."/>
            <person name="Li Y."/>
            <person name="Lu T."/>
            <person name="Huang Y."/>
            <person name="Zhao Q."/>
            <person name="Feng Q."/>
            <person name="Zhang L."/>
            <person name="Zhu J."/>
            <person name="Weng Q."/>
            <person name="Mu J."/>
            <person name="Lu Y."/>
            <person name="Fan D."/>
            <person name="Liu Y."/>
            <person name="Guan J."/>
            <person name="Zhang Y."/>
            <person name="Yu S."/>
            <person name="Liu X."/>
            <person name="Zhang Y."/>
            <person name="Hong G."/>
            <person name="Han B."/>
            <person name="Choisne N."/>
            <person name="Demange N."/>
            <person name="Orjeda G."/>
            <person name="Samain S."/>
            <person name="Cattolico L."/>
            <person name="Pelletier E."/>
            <person name="Couloux A."/>
            <person name="Segurens B."/>
            <person name="Wincker P."/>
            <person name="D'Hont A."/>
            <person name="Scarpelli C."/>
            <person name="Weissenbach J."/>
            <person name="Salanoubat M."/>
            <person name="Quetier F."/>
            <person name="Yu Y."/>
            <person name="Kim H.R."/>
            <person name="Rambo T."/>
            <person name="Currie J."/>
            <person name="Collura K."/>
            <person name="Luo M."/>
            <person name="Yang T."/>
            <person name="Ammiraju J.S.S."/>
            <person name="Engler F."/>
            <person name="Soderlund C."/>
            <person name="Wing R.A."/>
            <person name="Palmer L.E."/>
            <person name="de la Bastide M."/>
            <person name="Spiegel L."/>
            <person name="Nascimento L."/>
            <person name="Zutavern T."/>
            <person name="O'Shaughnessy A."/>
            <person name="Dike S."/>
            <person name="Dedhia N."/>
            <person name="Preston R."/>
            <person name="Balija V."/>
            <person name="McCombie W.R."/>
            <person name="Chow T."/>
            <person name="Chen H."/>
            <person name="Chung M."/>
            <person name="Chen C."/>
            <person name="Shaw J."/>
            <person name="Wu H."/>
            <person name="Hsiao K."/>
            <person name="Chao Y."/>
            <person name="Chu M."/>
            <person name="Cheng C."/>
            <person name="Hour A."/>
            <person name="Lee P."/>
            <person name="Lin S."/>
            <person name="Lin Y."/>
            <person name="Liou J."/>
            <person name="Liu S."/>
            <person name="Hsing Y."/>
            <person name="Raghuvanshi S."/>
            <person name="Mohanty A."/>
            <person name="Bharti A.K."/>
            <person name="Gaur A."/>
            <person name="Gupta V."/>
            <person name="Kumar D."/>
            <person name="Ravi V."/>
            <person name="Vij S."/>
            <person name="Kapur A."/>
            <person name="Khurana P."/>
            <person name="Khurana P."/>
            <person name="Khurana J.P."/>
            <person name="Tyagi A.K."/>
            <person name="Gaikwad K."/>
            <person name="Singh A."/>
            <person name="Dalal V."/>
            <person name="Srivastava S."/>
            <person name="Dixit A."/>
            <person name="Pal A.K."/>
            <person name="Ghazi I.A."/>
            <person name="Yadav M."/>
            <person name="Pandit A."/>
            <person name="Bhargava A."/>
            <person name="Sureshbabu K."/>
            <person name="Batra K."/>
            <person name="Sharma T.R."/>
            <person name="Mohapatra T."/>
            <person name="Singh N.K."/>
            <person name="Messing J."/>
            <person name="Nelson A.B."/>
            <person name="Fuks G."/>
            <person name="Kavchok S."/>
            <person name="Keizer G."/>
            <person name="Linton E."/>
            <person name="Llaca V."/>
            <person name="Song R."/>
            <person name="Tanyolac B."/>
            <person name="Young S."/>
            <person name="Ho-Il K."/>
            <person name="Hahn J.H."/>
            <person name="Sangsakoo G."/>
            <person name="Vanavichit A."/>
            <person name="de Mattos Luiz.A.T."/>
            <person name="Zimmer P.D."/>
            <person name="Malone G."/>
            <person name="Dellagostin O."/>
            <person name="de Oliveira A.C."/>
            <person name="Bevan M."/>
            <person name="Bancroft I."/>
            <person name="Minx P."/>
            <person name="Cordum H."/>
            <person name="Wilson R."/>
            <person name="Cheng Z."/>
            <person name="Jin W."/>
            <person name="Jiang J."/>
            <person name="Leong S.A."/>
            <person name="Iwama H."/>
            <person name="Gojobori T."/>
            <person name="Itoh T."/>
            <person name="Niimura Y."/>
            <person name="Fujii Y."/>
            <person name="Habara T."/>
            <person name="Sakai H."/>
            <person name="Sato Y."/>
            <person name="Wilson G."/>
            <person name="Kumar K."/>
            <person name="McCouch S."/>
            <person name="Juretic N."/>
            <person name="Hoen D."/>
            <person name="Wright S."/>
            <person name="Bruskiewich R."/>
            <person name="Bureau T."/>
            <person name="Miyao A."/>
            <person name="Hirochika H."/>
            <person name="Nishikawa T."/>
            <person name="Kadowaki K."/>
            <person name="Sugiura M."/>
            <person name="Burr B."/>
            <person name="Sasaki T."/>
        </authorList>
    </citation>
    <scope>NUCLEOTIDE SEQUENCE [LARGE SCALE GENOMIC DNA]</scope>
    <source>
        <strain evidence="3">cv. Nipponbare</strain>
    </source>
</reference>
<accession>Q65WV8</accession>
<keyword evidence="1" id="KW-0472">Membrane</keyword>
<name>Q65WV8_ORYSJ</name>
<dbReference type="AlphaFoldDB" id="Q65WV8"/>
<organism evidence="2 3">
    <name type="scientific">Oryza sativa subsp. japonica</name>
    <name type="common">Rice</name>
    <dbReference type="NCBI Taxonomy" id="39947"/>
    <lineage>
        <taxon>Eukaryota</taxon>
        <taxon>Viridiplantae</taxon>
        <taxon>Streptophyta</taxon>
        <taxon>Embryophyta</taxon>
        <taxon>Tracheophyta</taxon>
        <taxon>Spermatophyta</taxon>
        <taxon>Magnoliopsida</taxon>
        <taxon>Liliopsida</taxon>
        <taxon>Poales</taxon>
        <taxon>Poaceae</taxon>
        <taxon>BOP clade</taxon>
        <taxon>Oryzoideae</taxon>
        <taxon>Oryzeae</taxon>
        <taxon>Oryzinae</taxon>
        <taxon>Oryza</taxon>
        <taxon>Oryza sativa</taxon>
    </lineage>
</organism>
<dbReference type="EMBL" id="AC135924">
    <property type="protein sequence ID" value="AAU44249.1"/>
    <property type="molecule type" value="Genomic_DNA"/>
</dbReference>
<dbReference type="Proteomes" id="UP000000763">
    <property type="component" value="Chromosome 5"/>
</dbReference>
<feature type="transmembrane region" description="Helical" evidence="1">
    <location>
        <begin position="71"/>
        <end position="93"/>
    </location>
</feature>
<proteinExistence type="predicted"/>
<evidence type="ECO:0000313" key="3">
    <source>
        <dbReference type="Proteomes" id="UP000000763"/>
    </source>
</evidence>
<sequence>MAVKDRFTGNPGRLTVLSTSGKLKIFLVGAVLSKLVSSLPSRIACGVESPAAEVKLPGLARFYLFRCICNLFYFCKTWICMSTIVVCVPWLVLDRDLMHIQLRNSGSRIY</sequence>
<keyword evidence="1" id="KW-0812">Transmembrane</keyword>